<name>A0ABM5L3J5_DIAVI</name>
<reference evidence="1" key="1">
    <citation type="submission" date="2025-05" db="UniProtKB">
        <authorList>
            <consortium name="EnsemblMetazoa"/>
        </authorList>
    </citation>
    <scope>IDENTIFICATION</scope>
</reference>
<evidence type="ECO:0000313" key="1">
    <source>
        <dbReference type="EnsemblMetazoa" id="XP_050517008.1"/>
    </source>
</evidence>
<protein>
    <submittedName>
        <fullName evidence="1">Uncharacterized protein</fullName>
    </submittedName>
</protein>
<dbReference type="InterPro" id="IPR033362">
    <property type="entry name" value="SSNA1_fam"/>
</dbReference>
<proteinExistence type="predicted"/>
<dbReference type="PANTHER" id="PTHR28661">
    <property type="entry name" value="SJOEGREN SYNDROME NUCLEAR AUTOANTIGEN 1"/>
    <property type="match status" value="1"/>
</dbReference>
<dbReference type="RefSeq" id="XP_050517008.1">
    <property type="nucleotide sequence ID" value="XM_050661051.1"/>
</dbReference>
<dbReference type="Proteomes" id="UP001652700">
    <property type="component" value="Unplaced"/>
</dbReference>
<dbReference type="GeneID" id="126891778"/>
<accession>A0ABM5L3J5</accession>
<sequence length="154" mass="18371">MNEKIGDKPEHLLEFEINGDHIRHKDHENLHITKDDIGTELRTNNEKIVEYIISLRQHRDELIFIIDKQYKERKKLETEMERITYKLCLINKSMAQRIKTKTLYDETIKDIENKYSHLVNDSKHILGDIKSSYENLEYVINKNTSTEEEKIAAD</sequence>
<dbReference type="EnsemblMetazoa" id="XM_050661051.1">
    <property type="protein sequence ID" value="XP_050517008.1"/>
    <property type="gene ID" value="LOC126891778"/>
</dbReference>
<organism evidence="1 2">
    <name type="scientific">Diabrotica virgifera virgifera</name>
    <name type="common">western corn rootworm</name>
    <dbReference type="NCBI Taxonomy" id="50390"/>
    <lineage>
        <taxon>Eukaryota</taxon>
        <taxon>Metazoa</taxon>
        <taxon>Ecdysozoa</taxon>
        <taxon>Arthropoda</taxon>
        <taxon>Hexapoda</taxon>
        <taxon>Insecta</taxon>
        <taxon>Pterygota</taxon>
        <taxon>Neoptera</taxon>
        <taxon>Endopterygota</taxon>
        <taxon>Coleoptera</taxon>
        <taxon>Polyphaga</taxon>
        <taxon>Cucujiformia</taxon>
        <taxon>Chrysomeloidea</taxon>
        <taxon>Chrysomelidae</taxon>
        <taxon>Galerucinae</taxon>
        <taxon>Diabroticina</taxon>
        <taxon>Diabroticites</taxon>
        <taxon>Diabrotica</taxon>
    </lineage>
</organism>
<keyword evidence="2" id="KW-1185">Reference proteome</keyword>
<dbReference type="PANTHER" id="PTHR28661:SF1">
    <property type="entry name" value="MICROTUBULE NUCLEATION FACTOR SSNA1"/>
    <property type="match status" value="1"/>
</dbReference>
<evidence type="ECO:0000313" key="2">
    <source>
        <dbReference type="Proteomes" id="UP001652700"/>
    </source>
</evidence>